<feature type="domain" description="PiggyBac transposable element-derived protein" evidence="1">
    <location>
        <begin position="65"/>
        <end position="166"/>
    </location>
</feature>
<dbReference type="AlphaFoldDB" id="A0A7R8CYT3"/>
<protein>
    <submittedName>
        <fullName evidence="2">(salmon louse) hypothetical protein</fullName>
    </submittedName>
</protein>
<reference evidence="2" key="1">
    <citation type="submission" date="2021-02" db="EMBL/GenBank/DDBJ databases">
        <authorList>
            <person name="Bekaert M."/>
        </authorList>
    </citation>
    <scope>NUCLEOTIDE SEQUENCE</scope>
    <source>
        <strain evidence="2">IoA-00</strain>
    </source>
</reference>
<dbReference type="Pfam" id="PF13843">
    <property type="entry name" value="DDE_Tnp_1_7"/>
    <property type="match status" value="1"/>
</dbReference>
<dbReference type="EMBL" id="HG994584">
    <property type="protein sequence ID" value="CAF2943967.1"/>
    <property type="molecule type" value="Genomic_DNA"/>
</dbReference>
<keyword evidence="3" id="KW-1185">Reference proteome</keyword>
<evidence type="ECO:0000313" key="2">
    <source>
        <dbReference type="EMBL" id="CAF2943967.1"/>
    </source>
</evidence>
<name>A0A7R8CYT3_LEPSM</name>
<dbReference type="InterPro" id="IPR029526">
    <property type="entry name" value="PGBD"/>
</dbReference>
<organism evidence="2 3">
    <name type="scientific">Lepeophtheirus salmonis</name>
    <name type="common">Salmon louse</name>
    <name type="synonym">Caligus salmonis</name>
    <dbReference type="NCBI Taxonomy" id="72036"/>
    <lineage>
        <taxon>Eukaryota</taxon>
        <taxon>Metazoa</taxon>
        <taxon>Ecdysozoa</taxon>
        <taxon>Arthropoda</taxon>
        <taxon>Crustacea</taxon>
        <taxon>Multicrustacea</taxon>
        <taxon>Hexanauplia</taxon>
        <taxon>Copepoda</taxon>
        <taxon>Siphonostomatoida</taxon>
        <taxon>Caligidae</taxon>
        <taxon>Lepeophtheirus</taxon>
    </lineage>
</organism>
<gene>
    <name evidence="2" type="ORF">LSAA_9732</name>
</gene>
<sequence length="233" mass="26155">MSVRDISEEAFDLIFEENSDSELEGEDGWRRVACDAKSSYAWKIQVYTGKLADGQLEKPQGMHVVLDLTEGLRCHNVSSFGTVRNIKPELPPALLASKEREVFSSQFTFTPTITLVSYLPKKNKIVVLLSTLHRDGSISDRDDRKPVIIMDYNRNKGGVDNLAMNHKRRVFLEQLGKALVAPLIEIRKNILRTEASAQTMKAFQSAGLTDRPDDQASTSTFNASKRKNMLVLP</sequence>
<evidence type="ECO:0000259" key="1">
    <source>
        <dbReference type="Pfam" id="PF13843"/>
    </source>
</evidence>
<dbReference type="PANTHER" id="PTHR46599">
    <property type="entry name" value="PIGGYBAC TRANSPOSABLE ELEMENT-DERIVED PROTEIN 4"/>
    <property type="match status" value="1"/>
</dbReference>
<dbReference type="Proteomes" id="UP000675881">
    <property type="component" value="Chromosome 5"/>
</dbReference>
<dbReference type="PANTHER" id="PTHR46599:SF6">
    <property type="entry name" value="DUAL SPECIFICITY PHOSPHATASE 26"/>
    <property type="match status" value="1"/>
</dbReference>
<evidence type="ECO:0000313" key="3">
    <source>
        <dbReference type="Proteomes" id="UP000675881"/>
    </source>
</evidence>
<proteinExistence type="predicted"/>
<accession>A0A7R8CYT3</accession>